<dbReference type="Pfam" id="PF10536">
    <property type="entry name" value="PMD"/>
    <property type="match status" value="1"/>
</dbReference>
<dbReference type="Proteomes" id="UP000828251">
    <property type="component" value="Unassembled WGS sequence"/>
</dbReference>
<evidence type="ECO:0000313" key="3">
    <source>
        <dbReference type="Proteomes" id="UP000828251"/>
    </source>
</evidence>
<dbReference type="InterPro" id="IPR044824">
    <property type="entry name" value="MAIN-like"/>
</dbReference>
<evidence type="ECO:0000313" key="2">
    <source>
        <dbReference type="EMBL" id="KAH1122401.1"/>
    </source>
</evidence>
<keyword evidence="3" id="KW-1185">Reference proteome</keyword>
<protein>
    <recommendedName>
        <fullName evidence="1">Aminotransferase-like plant mobile domain-containing protein</fullName>
    </recommendedName>
</protein>
<gene>
    <name evidence="2" type="ORF">J1N35_005561</name>
</gene>
<accession>A0A9D3WEI9</accession>
<dbReference type="PANTHER" id="PTHR46033:SF8">
    <property type="entry name" value="PROTEIN MAINTENANCE OF MERISTEMS-LIKE"/>
    <property type="match status" value="1"/>
</dbReference>
<dbReference type="InterPro" id="IPR019557">
    <property type="entry name" value="AminoTfrase-like_pln_mobile"/>
</dbReference>
<evidence type="ECO:0000259" key="1">
    <source>
        <dbReference type="Pfam" id="PF10536"/>
    </source>
</evidence>
<sequence length="135" mass="15831">MRWLEDNFQIIEAPASDVEKEKFTCAFILKLIGGLLMLDKSRNLDIRLTLGQEIEEEFVWTSYVDPRIQECVSAEFFANRNIWYIKVPVVVFPTIEMHKSDHIMQQFGCTQHIPLPPQELDDLHNINLRGKLKED</sequence>
<feature type="domain" description="Aminotransferase-like plant mobile" evidence="1">
    <location>
        <begin position="43"/>
        <end position="117"/>
    </location>
</feature>
<dbReference type="OrthoDB" id="998310at2759"/>
<organism evidence="2 3">
    <name type="scientific">Gossypium stocksii</name>
    <dbReference type="NCBI Taxonomy" id="47602"/>
    <lineage>
        <taxon>Eukaryota</taxon>
        <taxon>Viridiplantae</taxon>
        <taxon>Streptophyta</taxon>
        <taxon>Embryophyta</taxon>
        <taxon>Tracheophyta</taxon>
        <taxon>Spermatophyta</taxon>
        <taxon>Magnoliopsida</taxon>
        <taxon>eudicotyledons</taxon>
        <taxon>Gunneridae</taxon>
        <taxon>Pentapetalae</taxon>
        <taxon>rosids</taxon>
        <taxon>malvids</taxon>
        <taxon>Malvales</taxon>
        <taxon>Malvaceae</taxon>
        <taxon>Malvoideae</taxon>
        <taxon>Gossypium</taxon>
    </lineage>
</organism>
<dbReference type="PANTHER" id="PTHR46033">
    <property type="entry name" value="PROTEIN MAIN-LIKE 2"/>
    <property type="match status" value="1"/>
</dbReference>
<dbReference type="AlphaFoldDB" id="A0A9D3WEI9"/>
<comment type="caution">
    <text evidence="2">The sequence shown here is derived from an EMBL/GenBank/DDBJ whole genome shotgun (WGS) entry which is preliminary data.</text>
</comment>
<dbReference type="EMBL" id="JAIQCV010000002">
    <property type="protein sequence ID" value="KAH1122401.1"/>
    <property type="molecule type" value="Genomic_DNA"/>
</dbReference>
<dbReference type="GO" id="GO:0010073">
    <property type="term" value="P:meristem maintenance"/>
    <property type="evidence" value="ECO:0007669"/>
    <property type="project" value="InterPro"/>
</dbReference>
<reference evidence="2 3" key="1">
    <citation type="journal article" date="2021" name="Plant Biotechnol. J.">
        <title>Multi-omics assisted identification of the key and species-specific regulatory components of drought-tolerant mechanisms in Gossypium stocksii.</title>
        <authorList>
            <person name="Yu D."/>
            <person name="Ke L."/>
            <person name="Zhang D."/>
            <person name="Wu Y."/>
            <person name="Sun Y."/>
            <person name="Mei J."/>
            <person name="Sun J."/>
            <person name="Sun Y."/>
        </authorList>
    </citation>
    <scope>NUCLEOTIDE SEQUENCE [LARGE SCALE GENOMIC DNA]</scope>
    <source>
        <strain evidence="3">cv. E1</strain>
        <tissue evidence="2">Leaf</tissue>
    </source>
</reference>
<name>A0A9D3WEI9_9ROSI</name>
<proteinExistence type="predicted"/>